<evidence type="ECO:0000313" key="3">
    <source>
        <dbReference type="Proteomes" id="UP000756132"/>
    </source>
</evidence>
<dbReference type="GeneID" id="71984325"/>
<protein>
    <submittedName>
        <fullName evidence="2">Uncharacterized protein</fullName>
    </submittedName>
</protein>
<accession>A0A9Q8LEW3</accession>
<dbReference type="AlphaFoldDB" id="A0A9Q8LEW3"/>
<dbReference type="RefSeq" id="XP_047760647.1">
    <property type="nucleotide sequence ID" value="XM_047903595.1"/>
</dbReference>
<organism evidence="2 3">
    <name type="scientific">Passalora fulva</name>
    <name type="common">Tomato leaf mold</name>
    <name type="synonym">Cladosporium fulvum</name>
    <dbReference type="NCBI Taxonomy" id="5499"/>
    <lineage>
        <taxon>Eukaryota</taxon>
        <taxon>Fungi</taxon>
        <taxon>Dikarya</taxon>
        <taxon>Ascomycota</taxon>
        <taxon>Pezizomycotina</taxon>
        <taxon>Dothideomycetes</taxon>
        <taxon>Dothideomycetidae</taxon>
        <taxon>Mycosphaerellales</taxon>
        <taxon>Mycosphaerellaceae</taxon>
        <taxon>Fulvia</taxon>
    </lineage>
</organism>
<feature type="compositionally biased region" description="Basic residues" evidence="1">
    <location>
        <begin position="187"/>
        <end position="197"/>
    </location>
</feature>
<reference evidence="2" key="1">
    <citation type="submission" date="2021-12" db="EMBL/GenBank/DDBJ databases">
        <authorList>
            <person name="Zaccaron A."/>
            <person name="Stergiopoulos I."/>
        </authorList>
    </citation>
    <scope>NUCLEOTIDE SEQUENCE</scope>
    <source>
        <strain evidence="2">Race5_Kim</strain>
    </source>
</reference>
<gene>
    <name evidence="2" type="ORF">CLAFUR5_04447</name>
</gene>
<sequence>MVGLSMASGPPVPEANCAICGAPPFPECPHEGQSLEKALNQAFERWSGWQTIRDWVLNHARNQIISTFHALRAMRIEAHHNYLQTLPYYTLFHKYSGRPPLQPAQLQLIHSQIQQANNILQQGIDQDWRTSCLRYPEVLDYYFSLVRYDYPSDKEEVIQDPRFGPPPGRPARVKDSRRDSVEPVVKDHRKRDRRGSRGGRTPPPEAPMPYRGYR</sequence>
<dbReference type="EMBL" id="CP090166">
    <property type="protein sequence ID" value="UJO16281.1"/>
    <property type="molecule type" value="Genomic_DNA"/>
</dbReference>
<feature type="region of interest" description="Disordered" evidence="1">
    <location>
        <begin position="156"/>
        <end position="214"/>
    </location>
</feature>
<dbReference type="OrthoDB" id="5409477at2759"/>
<dbReference type="Proteomes" id="UP000756132">
    <property type="component" value="Chromosome 4"/>
</dbReference>
<proteinExistence type="predicted"/>
<feature type="compositionally biased region" description="Basic and acidic residues" evidence="1">
    <location>
        <begin position="172"/>
        <end position="186"/>
    </location>
</feature>
<evidence type="ECO:0000313" key="2">
    <source>
        <dbReference type="EMBL" id="UJO16281.1"/>
    </source>
</evidence>
<reference evidence="2" key="2">
    <citation type="journal article" date="2022" name="Microb. Genom.">
        <title>A chromosome-scale genome assembly of the tomato pathogen Cladosporium fulvum reveals a compartmentalized genome architecture and the presence of a dispensable chromosome.</title>
        <authorList>
            <person name="Zaccaron A.Z."/>
            <person name="Chen L.H."/>
            <person name="Samaras A."/>
            <person name="Stergiopoulos I."/>
        </authorList>
    </citation>
    <scope>NUCLEOTIDE SEQUENCE</scope>
    <source>
        <strain evidence="2">Race5_Kim</strain>
    </source>
</reference>
<evidence type="ECO:0000256" key="1">
    <source>
        <dbReference type="SAM" id="MobiDB-lite"/>
    </source>
</evidence>
<dbReference type="KEGG" id="ffu:CLAFUR5_04447"/>
<name>A0A9Q8LEW3_PASFU</name>
<keyword evidence="3" id="KW-1185">Reference proteome</keyword>